<accession>A0A811T684</accession>
<comment type="caution">
    <text evidence="1">The sequence shown here is derived from an EMBL/GenBank/DDBJ whole genome shotgun (WGS) entry which is preliminary data.</text>
</comment>
<evidence type="ECO:0000313" key="1">
    <source>
        <dbReference type="EMBL" id="CAD6491083.1"/>
    </source>
</evidence>
<dbReference type="EMBL" id="CAJHIO010000002">
    <property type="protein sequence ID" value="CAD6491083.1"/>
    <property type="molecule type" value="Genomic_DNA"/>
</dbReference>
<sequence length="361" mass="41578">MNLNYKLVSFLGSPFVKEDTPSEISFSDEEKLELYKIAYNNKVGLFFLQRLKDIGQLSPLEDKYALDMERYNETLITAMNLSSAISEYTRDFAIFKFFKPFPNTPSDVDALFFLSKKDYFKTVDYLLNNEYCKIGECPSQVVVYDLRGGYEQMDKRTVDGKKGGKYYIDLYNEVSASHVIYVDNETLIGHKIKVDCQGGAIQTLDPIADLVVVLTHSIIPEQLLTFADCYTTLYYIQKMDEKELNKLAQIFIENDLTKAGIASLSVIGMIHEKVYGFVPDKIGYLMEGIGWNPKMKGEIISNDLALPYRYSVSTLFKVLAERMKNKKGLKSILTQGVCMLDPRLMKWVIYNIIRRRRRETY</sequence>
<reference evidence="1" key="1">
    <citation type="submission" date="2020-10" db="EMBL/GenBank/DDBJ databases">
        <authorList>
            <person name="Hahn C.J."/>
            <person name="Laso-Perez R."/>
            <person name="Vulcano F."/>
            <person name="Vaziourakis K.-M."/>
            <person name="Stokke R."/>
            <person name="Steen I.H."/>
            <person name="Teske A."/>
            <person name="Boetius A."/>
            <person name="Liebeke M."/>
            <person name="Amann R."/>
            <person name="Knittel K."/>
        </authorList>
    </citation>
    <scope>NUCLEOTIDE SEQUENCE</scope>
    <source>
        <strain evidence="1">Gfbio:e3339647-f889-4370-9287-4fb5cb688e4c:AG392O15_GoMArc1</strain>
    </source>
</reference>
<dbReference type="AlphaFoldDB" id="A0A811T684"/>
<evidence type="ECO:0000313" key="2">
    <source>
        <dbReference type="Proteomes" id="UP000610373"/>
    </source>
</evidence>
<name>A0A811T684_9EURY</name>
<protein>
    <submittedName>
        <fullName evidence="1">Uncharacterized protein</fullName>
    </submittedName>
</protein>
<proteinExistence type="predicted"/>
<gene>
    <name evidence="1" type="ORF">CHKLHMKO_00046</name>
</gene>
<organism evidence="1 2">
    <name type="scientific">Candidatus Argoarchaeum ethanivorans</name>
    <dbReference type="NCBI Taxonomy" id="2608793"/>
    <lineage>
        <taxon>Archaea</taxon>
        <taxon>Methanobacteriati</taxon>
        <taxon>Methanobacteriota</taxon>
        <taxon>Stenosarchaea group</taxon>
        <taxon>Methanomicrobia</taxon>
        <taxon>Methanosarcinales</taxon>
        <taxon>Methanosarcinales incertae sedis</taxon>
        <taxon>GOM Arc I cluster</taxon>
        <taxon>Candidatus Argoarchaeum</taxon>
    </lineage>
</organism>
<dbReference type="Proteomes" id="UP000610373">
    <property type="component" value="Unassembled WGS sequence"/>
</dbReference>